<reference evidence="2 3" key="3">
    <citation type="submission" date="2019-11" db="EMBL/GenBank/DDBJ databases">
        <title>Type strains purchased from KCTC, JCM and DSMZ.</title>
        <authorList>
            <person name="Lu H."/>
        </authorList>
    </citation>
    <scope>NUCLEOTIDE SEQUENCE [LARGE SCALE GENOMIC DNA]</scope>
    <source>
        <strain evidence="2 3">KCTC 52429</strain>
    </source>
</reference>
<name>A0A6I3T7X1_9BURK</name>
<sequence>MELILIRHPRPLVPAGICYGSSDVAVADEELAAVHAPLQPMLAELPPGTPLFSSPLQRCAALARLLSPCPVFDARLAEMDFGGWELRGWDEIGRDDVDAWAGDLLHYRPGGGETVLEVAQRVAGALAAIRACGAERAVVVCHAGTIRLLQAMADGTPFEHAALAAAATPNRIGYGAVVRLHPGAMPA</sequence>
<proteinExistence type="predicted"/>
<evidence type="ECO:0000313" key="1">
    <source>
        <dbReference type="EMBL" id="GGC24659.1"/>
    </source>
</evidence>
<organism evidence="2 3">
    <name type="scientific">Pseudoduganella buxea</name>
    <dbReference type="NCBI Taxonomy" id="1949069"/>
    <lineage>
        <taxon>Bacteria</taxon>
        <taxon>Pseudomonadati</taxon>
        <taxon>Pseudomonadota</taxon>
        <taxon>Betaproteobacteria</taxon>
        <taxon>Burkholderiales</taxon>
        <taxon>Oxalobacteraceae</taxon>
        <taxon>Telluria group</taxon>
        <taxon>Pseudoduganella</taxon>
    </lineage>
</organism>
<keyword evidence="4" id="KW-1185">Reference proteome</keyword>
<dbReference type="InterPro" id="IPR013078">
    <property type="entry name" value="His_Pase_superF_clade-1"/>
</dbReference>
<dbReference type="SUPFAM" id="SSF53254">
    <property type="entry name" value="Phosphoglycerate mutase-like"/>
    <property type="match status" value="1"/>
</dbReference>
<dbReference type="EMBL" id="WNKZ01000097">
    <property type="protein sequence ID" value="MTV55687.1"/>
    <property type="molecule type" value="Genomic_DNA"/>
</dbReference>
<dbReference type="EMBL" id="BMKG01000043">
    <property type="protein sequence ID" value="GGC24659.1"/>
    <property type="molecule type" value="Genomic_DNA"/>
</dbReference>
<dbReference type="Proteomes" id="UP000430634">
    <property type="component" value="Unassembled WGS sequence"/>
</dbReference>
<accession>A0A6I3T7X1</accession>
<gene>
    <name evidence="1" type="ORF">GCM10011572_52640</name>
    <name evidence="2" type="ORF">GM672_23460</name>
</gene>
<reference evidence="1" key="4">
    <citation type="submission" date="2024-05" db="EMBL/GenBank/DDBJ databases">
        <authorList>
            <person name="Sun Q."/>
            <person name="Zhou Y."/>
        </authorList>
    </citation>
    <scope>NUCLEOTIDE SEQUENCE</scope>
    <source>
        <strain evidence="1">CGMCC 1.15931</strain>
    </source>
</reference>
<dbReference type="SMART" id="SM00855">
    <property type="entry name" value="PGAM"/>
    <property type="match status" value="1"/>
</dbReference>
<reference evidence="4" key="2">
    <citation type="journal article" date="2019" name="Int. J. Syst. Evol. Microbiol.">
        <title>The Global Catalogue of Microorganisms (GCM) 10K type strain sequencing project: providing services to taxonomists for standard genome sequencing and annotation.</title>
        <authorList>
            <consortium name="The Broad Institute Genomics Platform"/>
            <consortium name="The Broad Institute Genome Sequencing Center for Infectious Disease"/>
            <person name="Wu L."/>
            <person name="Ma J."/>
        </authorList>
    </citation>
    <scope>NUCLEOTIDE SEQUENCE [LARGE SCALE GENOMIC DNA]</scope>
    <source>
        <strain evidence="4">CGMCC 1.15931</strain>
    </source>
</reference>
<reference evidence="1" key="1">
    <citation type="journal article" date="2014" name="Int. J. Syst. Evol. Microbiol.">
        <title>Complete genome of a new Firmicutes species belonging to the dominant human colonic microbiota ('Ruminococcus bicirculans') reveals two chromosomes and a selective capacity to utilize plant glucans.</title>
        <authorList>
            <consortium name="NISC Comparative Sequencing Program"/>
            <person name="Wegmann U."/>
            <person name="Louis P."/>
            <person name="Goesmann A."/>
            <person name="Henrissat B."/>
            <person name="Duncan S.H."/>
            <person name="Flint H.J."/>
        </authorList>
    </citation>
    <scope>NUCLEOTIDE SEQUENCE</scope>
    <source>
        <strain evidence="1">CGMCC 1.15931</strain>
    </source>
</reference>
<evidence type="ECO:0000313" key="3">
    <source>
        <dbReference type="Proteomes" id="UP000430634"/>
    </source>
</evidence>
<dbReference type="Gene3D" id="3.40.50.1240">
    <property type="entry name" value="Phosphoglycerate mutase-like"/>
    <property type="match status" value="1"/>
</dbReference>
<dbReference type="RefSeq" id="WP_155472947.1">
    <property type="nucleotide sequence ID" value="NZ_BMKG01000043.1"/>
</dbReference>
<dbReference type="InterPro" id="IPR029033">
    <property type="entry name" value="His_PPase_superfam"/>
</dbReference>
<dbReference type="Proteomes" id="UP000622638">
    <property type="component" value="Unassembled WGS sequence"/>
</dbReference>
<dbReference type="OrthoDB" id="5296884at2"/>
<evidence type="ECO:0000313" key="2">
    <source>
        <dbReference type="EMBL" id="MTV55687.1"/>
    </source>
</evidence>
<comment type="caution">
    <text evidence="2">The sequence shown here is derived from an EMBL/GenBank/DDBJ whole genome shotgun (WGS) entry which is preliminary data.</text>
</comment>
<dbReference type="Pfam" id="PF00300">
    <property type="entry name" value="His_Phos_1"/>
    <property type="match status" value="1"/>
</dbReference>
<protein>
    <submittedName>
        <fullName evidence="2">Phosphoglycerate mutase</fullName>
    </submittedName>
</protein>
<dbReference type="AlphaFoldDB" id="A0A6I3T7X1"/>
<evidence type="ECO:0000313" key="4">
    <source>
        <dbReference type="Proteomes" id="UP000622638"/>
    </source>
</evidence>